<gene>
    <name evidence="8" type="ORF">AL399_00260</name>
    <name evidence="9" type="ORF">AL399_00530</name>
</gene>
<sequence>MRRVLQYSVYLIFYGITYVVGVLPRWIFYGLADVLAFQLAYLFRYRRGVVLGNLRRSFPERDEGEIRRLAWRFYRHLADLLLESAFMMHASSKRIVRRCEFTNVGVMEPYYQQGRSVVIAAAHYCNWEFLTCAAPIIPFVFLGIYKPVGNRWIENLLTRSRQRLGAVAVEMKDTLRTILRYEHEGKPVLAGLIADQTPWKGNHYWGHFLNQDTLVFRGVEHVAKKIDAPVFFCHMRQPKRGYFSVTLEFITDTPRETPEDWITAQHLAALERCIRERPEYWLWSHRRWKHQKPAGDE</sequence>
<accession>A0A0Q4BAK2</accession>
<protein>
    <recommendedName>
        <fullName evidence="11">Lipid A biosynthesis acyltransferase</fullName>
    </recommendedName>
</protein>
<dbReference type="PATRIC" id="fig|1702214.3.peg.238"/>
<dbReference type="Proteomes" id="UP000054172">
    <property type="component" value="Unassembled WGS sequence"/>
</dbReference>
<evidence type="ECO:0008006" key="11">
    <source>
        <dbReference type="Google" id="ProtNLM"/>
    </source>
</evidence>
<dbReference type="GO" id="GO:0016746">
    <property type="term" value="F:acyltransferase activity"/>
    <property type="evidence" value="ECO:0007669"/>
    <property type="project" value="UniProtKB-KW"/>
</dbReference>
<dbReference type="STRING" id="1702214.AL399_00260"/>
<keyword evidence="7" id="KW-0812">Transmembrane</keyword>
<dbReference type="AlphaFoldDB" id="A0A0Q4BAK2"/>
<keyword evidence="7" id="KW-1133">Transmembrane helix</keyword>
<keyword evidence="4" id="KW-0808">Transferase</keyword>
<evidence type="ECO:0000256" key="2">
    <source>
        <dbReference type="ARBA" id="ARBA00022475"/>
    </source>
</evidence>
<name>A0A0Q4BAK2_9BACT</name>
<dbReference type="CDD" id="cd07984">
    <property type="entry name" value="LPLAT_LABLAT-like"/>
    <property type="match status" value="1"/>
</dbReference>
<keyword evidence="2" id="KW-1003">Cell membrane</keyword>
<keyword evidence="5 7" id="KW-0472">Membrane</keyword>
<evidence type="ECO:0000313" key="8">
    <source>
        <dbReference type="EMBL" id="KQM09690.1"/>
    </source>
</evidence>
<feature type="transmembrane region" description="Helical" evidence="7">
    <location>
        <begin position="7"/>
        <end position="28"/>
    </location>
</feature>
<dbReference type="GO" id="GO:0005886">
    <property type="term" value="C:plasma membrane"/>
    <property type="evidence" value="ECO:0007669"/>
    <property type="project" value="UniProtKB-SubCell"/>
</dbReference>
<comment type="subcellular location">
    <subcellularLocation>
        <location evidence="1">Cell inner membrane</location>
    </subcellularLocation>
</comment>
<reference evidence="8 10" key="1">
    <citation type="submission" date="2015-08" db="EMBL/GenBank/DDBJ databases">
        <title>Candidatus Bacteriodes Periocalifornicus.</title>
        <authorList>
            <person name="McLean J.S."/>
            <person name="Kelley S."/>
        </authorList>
    </citation>
    <scope>NUCLEOTIDE SEQUENCE [LARGE SCALE GENOMIC DNA]</scope>
    <source>
        <strain evidence="8">12B</strain>
    </source>
</reference>
<evidence type="ECO:0000313" key="10">
    <source>
        <dbReference type="Proteomes" id="UP000054172"/>
    </source>
</evidence>
<evidence type="ECO:0000256" key="3">
    <source>
        <dbReference type="ARBA" id="ARBA00022519"/>
    </source>
</evidence>
<evidence type="ECO:0000256" key="7">
    <source>
        <dbReference type="SAM" id="Phobius"/>
    </source>
</evidence>
<keyword evidence="3" id="KW-0997">Cell inner membrane</keyword>
<keyword evidence="6" id="KW-0012">Acyltransferase</keyword>
<dbReference type="PANTHER" id="PTHR30606">
    <property type="entry name" value="LIPID A BIOSYNTHESIS LAUROYL ACYLTRANSFERASE"/>
    <property type="match status" value="1"/>
</dbReference>
<evidence type="ECO:0000256" key="4">
    <source>
        <dbReference type="ARBA" id="ARBA00022679"/>
    </source>
</evidence>
<dbReference type="PANTHER" id="PTHR30606:SF10">
    <property type="entry name" value="PHOSPHATIDYLINOSITOL MANNOSIDE ACYLTRANSFERASE"/>
    <property type="match status" value="1"/>
</dbReference>
<dbReference type="InterPro" id="IPR004960">
    <property type="entry name" value="LipA_acyltrans"/>
</dbReference>
<dbReference type="Pfam" id="PF03279">
    <property type="entry name" value="Lip_A_acyltrans"/>
    <property type="match status" value="1"/>
</dbReference>
<proteinExistence type="predicted"/>
<dbReference type="EMBL" id="LIIK01000001">
    <property type="protein sequence ID" value="KQM09690.1"/>
    <property type="molecule type" value="Genomic_DNA"/>
</dbReference>
<evidence type="ECO:0000256" key="6">
    <source>
        <dbReference type="ARBA" id="ARBA00023315"/>
    </source>
</evidence>
<dbReference type="EMBL" id="LIIK01000001">
    <property type="protein sequence ID" value="KQM09728.1"/>
    <property type="molecule type" value="Genomic_DNA"/>
</dbReference>
<comment type="caution">
    <text evidence="8">The sequence shown here is derived from an EMBL/GenBank/DDBJ whole genome shotgun (WGS) entry which is preliminary data.</text>
</comment>
<evidence type="ECO:0000256" key="1">
    <source>
        <dbReference type="ARBA" id="ARBA00004533"/>
    </source>
</evidence>
<evidence type="ECO:0000256" key="5">
    <source>
        <dbReference type="ARBA" id="ARBA00023136"/>
    </source>
</evidence>
<evidence type="ECO:0000313" key="9">
    <source>
        <dbReference type="EMBL" id="KQM09728.1"/>
    </source>
</evidence>
<dbReference type="GO" id="GO:0009247">
    <property type="term" value="P:glycolipid biosynthetic process"/>
    <property type="evidence" value="ECO:0007669"/>
    <property type="project" value="UniProtKB-ARBA"/>
</dbReference>
<organism evidence="8 10">
    <name type="scientific">Candidatus [Bacteroides] periocalifornicus</name>
    <dbReference type="NCBI Taxonomy" id="1702214"/>
    <lineage>
        <taxon>Bacteria</taxon>
        <taxon>Pseudomonadati</taxon>
        <taxon>Bacteroidota</taxon>
    </lineage>
</organism>
<keyword evidence="10" id="KW-1185">Reference proteome</keyword>